<organism evidence="5">
    <name type="scientific">Rhodnius prolixus</name>
    <name type="common">Triatomid bug</name>
    <dbReference type="NCBI Taxonomy" id="13249"/>
    <lineage>
        <taxon>Eukaryota</taxon>
        <taxon>Metazoa</taxon>
        <taxon>Ecdysozoa</taxon>
        <taxon>Arthropoda</taxon>
        <taxon>Hexapoda</taxon>
        <taxon>Insecta</taxon>
        <taxon>Pterygota</taxon>
        <taxon>Neoptera</taxon>
        <taxon>Paraneoptera</taxon>
        <taxon>Hemiptera</taxon>
        <taxon>Heteroptera</taxon>
        <taxon>Panheteroptera</taxon>
        <taxon>Cimicomorpha</taxon>
        <taxon>Reduviidae</taxon>
        <taxon>Triatominae</taxon>
        <taxon>Rhodnius</taxon>
    </lineage>
</organism>
<evidence type="ECO:0000256" key="4">
    <source>
        <dbReference type="SAM" id="MobiDB-lite"/>
    </source>
</evidence>
<dbReference type="PANTHER" id="PTHR12940:SF0">
    <property type="entry name" value="SPLICING FACTOR ESS-2 HOMOLOG"/>
    <property type="match status" value="1"/>
</dbReference>
<dbReference type="AlphaFoldDB" id="A0A4P6DAP4"/>
<dbReference type="InterPro" id="IPR019148">
    <property type="entry name" value="Nuclear_protein_DGCR14_ESS-2"/>
</dbReference>
<dbReference type="PANTHER" id="PTHR12940">
    <property type="entry name" value="ES-2 PROTEIN - RELATED"/>
    <property type="match status" value="1"/>
</dbReference>
<evidence type="ECO:0000256" key="3">
    <source>
        <dbReference type="ARBA" id="ARBA00023242"/>
    </source>
</evidence>
<comment type="similarity">
    <text evidence="2">Belongs to the ESS2 family.</text>
</comment>
<keyword evidence="3" id="KW-0539">Nucleus</keyword>
<dbReference type="EMBL" id="GHKJ01000330">
    <property type="protein sequence ID" value="MOY45360.1"/>
    <property type="molecule type" value="Transcribed_RNA"/>
</dbReference>
<protein>
    <submittedName>
        <fullName evidence="5">Putative nuclear protein es2</fullName>
    </submittedName>
</protein>
<comment type="subcellular location">
    <subcellularLocation>
        <location evidence="1">Nucleus</location>
    </subcellularLocation>
</comment>
<proteinExistence type="inferred from homology"/>
<dbReference type="GO" id="GO:0071013">
    <property type="term" value="C:catalytic step 2 spliceosome"/>
    <property type="evidence" value="ECO:0007669"/>
    <property type="project" value="TreeGrafter"/>
</dbReference>
<evidence type="ECO:0000313" key="5">
    <source>
        <dbReference type="EMBL" id="MOY45360.1"/>
    </source>
</evidence>
<dbReference type="VEuPathDB" id="VectorBase:RPRC003837"/>
<name>A0A4P6DAP4_RHOPR</name>
<dbReference type="Pfam" id="PF09751">
    <property type="entry name" value="Es2"/>
    <property type="match status" value="1"/>
</dbReference>
<evidence type="ECO:0000256" key="2">
    <source>
        <dbReference type="ARBA" id="ARBA00009072"/>
    </source>
</evidence>
<evidence type="ECO:0000256" key="1">
    <source>
        <dbReference type="ARBA" id="ARBA00004123"/>
    </source>
</evidence>
<sequence>MNLLRKNTLLKIDNCSLKKRKVAGNKILAEQRTKHRHKILDEDAYLNEMDKIIQRDFFPELEKLKAHNENLVAFNRNDTISLQQIQETNHAQTPAISCEMYSSPDTFETDQLQQVETFSLSDTNEGAEVTLNMSLDEYLSSHTSIDNQSYEESIAEADNHRHRQNYPWLYLEETIKKNYDSLSSVFEVNSLRSKQIDTWSYKDKNCLMFFPDGVELTLEERKELAKKYKTEINHSNTRFKIAPFVGNEVKKRLQKMAHIHPKIGVDGKVQPSEKCPKINYFSLLRTPSPVPGVNESPLMTWGQIESTPYKIDDSPLLHAQINYTLPEASKQENLAIKLSEEISRRHTHGRRSHSSSEVMVKSQRVSPSPGSSLHRFNMLSPAAKTLAVSTRFRNFGRDKRLASSYRAIQPSCSLHRPSCKK</sequence>
<feature type="region of interest" description="Disordered" evidence="4">
    <location>
        <begin position="343"/>
        <end position="373"/>
    </location>
</feature>
<reference evidence="5" key="1">
    <citation type="submission" date="2019-04" db="EMBL/GenBank/DDBJ databases">
        <title>Analysis of the testis transcriptome of the Chagas disease vector Rhodnius prolixus.</title>
        <authorList>
            <person name="Cesar J."/>
            <person name="Ribeiro J.M."/>
            <person name="Pereira M.H."/>
            <person name="Araujo R.N."/>
            <person name="Gontijo N.F."/>
            <person name="Pessoa G."/>
            <person name="Sant'Anna M.V."/>
            <person name="Sorgine M.H."/>
            <person name="Majerowicz D."/>
            <person name="Carvalho A.B."/>
            <person name="Braz G."/>
            <person name="Mesquita R."/>
            <person name="Lagerblad P.O."/>
            <person name="Koerich L.B."/>
        </authorList>
    </citation>
    <scope>NUCLEOTIDE SEQUENCE</scope>
</reference>
<accession>A0A4P6DAP4</accession>